<gene>
    <name evidence="2" type="ORF">HBH26_12480</name>
</gene>
<evidence type="ECO:0000256" key="1">
    <source>
        <dbReference type="SAM" id="MobiDB-lite"/>
    </source>
</evidence>
<proteinExistence type="predicted"/>
<name>A0ABX1CRX5_9SPHN</name>
<feature type="region of interest" description="Disordered" evidence="1">
    <location>
        <begin position="1"/>
        <end position="22"/>
    </location>
</feature>
<comment type="caution">
    <text evidence="2">The sequence shown here is derived from an EMBL/GenBank/DDBJ whole genome shotgun (WGS) entry which is preliminary data.</text>
</comment>
<accession>A0ABX1CRX5</accession>
<reference evidence="2 3" key="1">
    <citation type="submission" date="2020-03" db="EMBL/GenBank/DDBJ databases">
        <authorList>
            <person name="Wang L."/>
            <person name="He N."/>
            <person name="Li Y."/>
            <person name="Fang Y."/>
            <person name="Zhang F."/>
        </authorList>
    </citation>
    <scope>NUCLEOTIDE SEQUENCE [LARGE SCALE GENOMIC DNA]</scope>
    <source>
        <strain evidence="2 3">36D10-4-7</strain>
    </source>
</reference>
<evidence type="ECO:0000313" key="3">
    <source>
        <dbReference type="Proteomes" id="UP000732399"/>
    </source>
</evidence>
<keyword evidence="3" id="KW-1185">Reference proteome</keyword>
<dbReference type="EMBL" id="JAAVJH010000007">
    <property type="protein sequence ID" value="NJR79398.1"/>
    <property type="molecule type" value="Genomic_DNA"/>
</dbReference>
<dbReference type="Proteomes" id="UP000732399">
    <property type="component" value="Unassembled WGS sequence"/>
</dbReference>
<feature type="compositionally biased region" description="Basic and acidic residues" evidence="1">
    <location>
        <begin position="8"/>
        <end position="19"/>
    </location>
</feature>
<sequence>MADTVEMSVRRTVEDRADTQPDGTVPVVVERDPALDIATVDMSIIGFLGRDFTVSCFAAVPRFTAMYMSNAGNVIGPERVDHQTAYRETISLRIAPAAASQLAVGLVQAIKDAAPDAYADLHRHLMTILENSSQETLN</sequence>
<protein>
    <submittedName>
        <fullName evidence="2">Uncharacterized protein</fullName>
    </submittedName>
</protein>
<dbReference type="RefSeq" id="WP_168134961.1">
    <property type="nucleotide sequence ID" value="NZ_JAAVJH010000007.1"/>
</dbReference>
<organism evidence="2 3">
    <name type="scientific">Sphingomonas corticis</name>
    <dbReference type="NCBI Taxonomy" id="2722791"/>
    <lineage>
        <taxon>Bacteria</taxon>
        <taxon>Pseudomonadati</taxon>
        <taxon>Pseudomonadota</taxon>
        <taxon>Alphaproteobacteria</taxon>
        <taxon>Sphingomonadales</taxon>
        <taxon>Sphingomonadaceae</taxon>
        <taxon>Sphingomonas</taxon>
    </lineage>
</organism>
<evidence type="ECO:0000313" key="2">
    <source>
        <dbReference type="EMBL" id="NJR79398.1"/>
    </source>
</evidence>